<accession>A0A6I4YPJ5</accession>
<feature type="compositionally biased region" description="Basic and acidic residues" evidence="1">
    <location>
        <begin position="1"/>
        <end position="10"/>
    </location>
</feature>
<reference evidence="2 3" key="1">
    <citation type="submission" date="2019-11" db="EMBL/GenBank/DDBJ databases">
        <title>Genome sequence of Deinococcus xianganensis Y35, AI-2 producing algicidal bacterium, isolated from lake water.</title>
        <authorList>
            <person name="Li Y."/>
        </authorList>
    </citation>
    <scope>NUCLEOTIDE SEQUENCE [LARGE SCALE GENOMIC DNA]</scope>
    <source>
        <strain evidence="2 3">Y35</strain>
    </source>
</reference>
<dbReference type="EMBL" id="WVHK01000188">
    <property type="protein sequence ID" value="MXV22061.1"/>
    <property type="molecule type" value="Genomic_DNA"/>
</dbReference>
<feature type="compositionally biased region" description="Basic and acidic residues" evidence="1">
    <location>
        <begin position="19"/>
        <end position="35"/>
    </location>
</feature>
<feature type="region of interest" description="Disordered" evidence="1">
    <location>
        <begin position="1"/>
        <end position="64"/>
    </location>
</feature>
<dbReference type="RefSeq" id="WP_202409292.1">
    <property type="nucleotide sequence ID" value="NZ_WVHK01000188.1"/>
</dbReference>
<dbReference type="Proteomes" id="UP000430519">
    <property type="component" value="Unassembled WGS sequence"/>
</dbReference>
<organism evidence="2 3">
    <name type="scientific">Deinococcus xianganensis</name>
    <dbReference type="NCBI Taxonomy" id="1507289"/>
    <lineage>
        <taxon>Bacteria</taxon>
        <taxon>Thermotogati</taxon>
        <taxon>Deinococcota</taxon>
        <taxon>Deinococci</taxon>
        <taxon>Deinococcales</taxon>
        <taxon>Deinococcaceae</taxon>
        <taxon>Deinococcus</taxon>
    </lineage>
</organism>
<evidence type="ECO:0000313" key="3">
    <source>
        <dbReference type="Proteomes" id="UP000430519"/>
    </source>
</evidence>
<keyword evidence="3" id="KW-1185">Reference proteome</keyword>
<feature type="compositionally biased region" description="Basic and acidic residues" evidence="1">
    <location>
        <begin position="48"/>
        <end position="64"/>
    </location>
</feature>
<sequence length="64" mass="7235">MYSGDEHYEDGITSGPDLEDLHGLDWNEANEYARELDEEPPGEADAPAEDRESEPRTPEDDLPF</sequence>
<dbReference type="AlphaFoldDB" id="A0A6I4YPJ5"/>
<evidence type="ECO:0000313" key="2">
    <source>
        <dbReference type="EMBL" id="MXV22061.1"/>
    </source>
</evidence>
<name>A0A6I4YPJ5_9DEIO</name>
<comment type="caution">
    <text evidence="2">The sequence shown here is derived from an EMBL/GenBank/DDBJ whole genome shotgun (WGS) entry which is preliminary data.</text>
</comment>
<gene>
    <name evidence="2" type="ORF">GLX28_20795</name>
</gene>
<proteinExistence type="predicted"/>
<evidence type="ECO:0000256" key="1">
    <source>
        <dbReference type="SAM" id="MobiDB-lite"/>
    </source>
</evidence>
<protein>
    <submittedName>
        <fullName evidence="2">Uncharacterized protein</fullName>
    </submittedName>
</protein>